<protein>
    <submittedName>
        <fullName evidence="1">Uncharacterized protein</fullName>
    </submittedName>
</protein>
<dbReference type="STRING" id="1423739.FC85_GL001806"/>
<organism evidence="1 2">
    <name type="scientific">Lentilactobacillus diolivorans DSM 14421</name>
    <dbReference type="NCBI Taxonomy" id="1423739"/>
    <lineage>
        <taxon>Bacteria</taxon>
        <taxon>Bacillati</taxon>
        <taxon>Bacillota</taxon>
        <taxon>Bacilli</taxon>
        <taxon>Lactobacillales</taxon>
        <taxon>Lactobacillaceae</taxon>
        <taxon>Lentilactobacillus</taxon>
    </lineage>
</organism>
<sequence length="68" mass="7885">MRLDLKHAIMNASVPAIFSENETVCADDSGQADVINEYFGQNPECSFFVRHYLLRCYLIHKLFEECLQ</sequence>
<evidence type="ECO:0000313" key="2">
    <source>
        <dbReference type="Proteomes" id="UP000052013"/>
    </source>
</evidence>
<dbReference type="PATRIC" id="fig|1423739.3.peg.1889"/>
<dbReference type="Proteomes" id="UP000052013">
    <property type="component" value="Unassembled WGS sequence"/>
</dbReference>
<name>A0A0R1S1E0_9LACO</name>
<reference evidence="1 2" key="1">
    <citation type="journal article" date="2015" name="Genome Announc.">
        <title>Expanding the biotechnology potential of lactobacilli through comparative genomics of 213 strains and associated genera.</title>
        <authorList>
            <person name="Sun Z."/>
            <person name="Harris H.M."/>
            <person name="McCann A."/>
            <person name="Guo C."/>
            <person name="Argimon S."/>
            <person name="Zhang W."/>
            <person name="Yang X."/>
            <person name="Jeffery I.B."/>
            <person name="Cooney J.C."/>
            <person name="Kagawa T.F."/>
            <person name="Liu W."/>
            <person name="Song Y."/>
            <person name="Salvetti E."/>
            <person name="Wrobel A."/>
            <person name="Rasinkangas P."/>
            <person name="Parkhill J."/>
            <person name="Rea M.C."/>
            <person name="O'Sullivan O."/>
            <person name="Ritari J."/>
            <person name="Douillard F.P."/>
            <person name="Paul Ross R."/>
            <person name="Yang R."/>
            <person name="Briner A.E."/>
            <person name="Felis G.E."/>
            <person name="de Vos W.M."/>
            <person name="Barrangou R."/>
            <person name="Klaenhammer T.R."/>
            <person name="Caufield P.W."/>
            <person name="Cui Y."/>
            <person name="Zhang H."/>
            <person name="O'Toole P.W."/>
        </authorList>
    </citation>
    <scope>NUCLEOTIDE SEQUENCE [LARGE SCALE GENOMIC DNA]</scope>
    <source>
        <strain evidence="1 2">DSM 14421</strain>
    </source>
</reference>
<proteinExistence type="predicted"/>
<comment type="caution">
    <text evidence="1">The sequence shown here is derived from an EMBL/GenBank/DDBJ whole genome shotgun (WGS) entry which is preliminary data.</text>
</comment>
<dbReference type="AlphaFoldDB" id="A0A0R1S1E0"/>
<evidence type="ECO:0000313" key="1">
    <source>
        <dbReference type="EMBL" id="KRL62935.1"/>
    </source>
</evidence>
<gene>
    <name evidence="1" type="ORF">FC85_GL001806</name>
</gene>
<dbReference type="EMBL" id="AZEY01000105">
    <property type="protein sequence ID" value="KRL62935.1"/>
    <property type="molecule type" value="Genomic_DNA"/>
</dbReference>
<accession>A0A0R1S1E0</accession>